<gene>
    <name evidence="5" type="ORF">MEDL_22219</name>
</gene>
<evidence type="ECO:0000256" key="1">
    <source>
        <dbReference type="ARBA" id="ARBA00022737"/>
    </source>
</evidence>
<dbReference type="PROSITE" id="PS50297">
    <property type="entry name" value="ANK_REP_REGION"/>
    <property type="match status" value="2"/>
</dbReference>
<feature type="region of interest" description="Disordered" evidence="4">
    <location>
        <begin position="1"/>
        <end position="29"/>
    </location>
</feature>
<dbReference type="OrthoDB" id="10067624at2759"/>
<keyword evidence="6" id="KW-1185">Reference proteome</keyword>
<dbReference type="PROSITE" id="PS50088">
    <property type="entry name" value="ANK_REPEAT"/>
    <property type="match status" value="5"/>
</dbReference>
<evidence type="ECO:0000256" key="3">
    <source>
        <dbReference type="PROSITE-ProRule" id="PRU00023"/>
    </source>
</evidence>
<dbReference type="Gene3D" id="1.25.40.20">
    <property type="entry name" value="Ankyrin repeat-containing domain"/>
    <property type="match status" value="2"/>
</dbReference>
<feature type="repeat" description="ANK" evidence="3">
    <location>
        <begin position="243"/>
        <end position="275"/>
    </location>
</feature>
<proteinExistence type="predicted"/>
<evidence type="ECO:0000313" key="6">
    <source>
        <dbReference type="Proteomes" id="UP000683360"/>
    </source>
</evidence>
<feature type="repeat" description="ANK" evidence="3">
    <location>
        <begin position="158"/>
        <end position="190"/>
    </location>
</feature>
<keyword evidence="2 3" id="KW-0040">ANK repeat</keyword>
<dbReference type="Pfam" id="PF12796">
    <property type="entry name" value="Ank_2"/>
    <property type="match status" value="2"/>
</dbReference>
<evidence type="ECO:0000256" key="2">
    <source>
        <dbReference type="ARBA" id="ARBA00023043"/>
    </source>
</evidence>
<dbReference type="SMART" id="SM00248">
    <property type="entry name" value="ANK"/>
    <property type="match status" value="4"/>
</dbReference>
<protein>
    <submittedName>
        <fullName evidence="5">TRAK1</fullName>
    </submittedName>
</protein>
<reference evidence="5" key="1">
    <citation type="submission" date="2021-03" db="EMBL/GenBank/DDBJ databases">
        <authorList>
            <person name="Bekaert M."/>
        </authorList>
    </citation>
    <scope>NUCLEOTIDE SEQUENCE</scope>
</reference>
<dbReference type="EMBL" id="CAJPWZ010001097">
    <property type="protein sequence ID" value="CAG2207989.1"/>
    <property type="molecule type" value="Genomic_DNA"/>
</dbReference>
<organism evidence="5 6">
    <name type="scientific">Mytilus edulis</name>
    <name type="common">Blue mussel</name>
    <dbReference type="NCBI Taxonomy" id="6550"/>
    <lineage>
        <taxon>Eukaryota</taxon>
        <taxon>Metazoa</taxon>
        <taxon>Spiralia</taxon>
        <taxon>Lophotrochozoa</taxon>
        <taxon>Mollusca</taxon>
        <taxon>Bivalvia</taxon>
        <taxon>Autobranchia</taxon>
        <taxon>Pteriomorphia</taxon>
        <taxon>Mytilida</taxon>
        <taxon>Mytiloidea</taxon>
        <taxon>Mytilidae</taxon>
        <taxon>Mytilinae</taxon>
        <taxon>Mytilus</taxon>
    </lineage>
</organism>
<dbReference type="InterPro" id="IPR036770">
    <property type="entry name" value="Ankyrin_rpt-contain_sf"/>
</dbReference>
<feature type="repeat" description="ANK" evidence="3">
    <location>
        <begin position="276"/>
        <end position="299"/>
    </location>
</feature>
<evidence type="ECO:0000256" key="4">
    <source>
        <dbReference type="SAM" id="MobiDB-lite"/>
    </source>
</evidence>
<keyword evidence="1" id="KW-0677">Repeat</keyword>
<feature type="repeat" description="ANK" evidence="3">
    <location>
        <begin position="210"/>
        <end position="242"/>
    </location>
</feature>
<dbReference type="SUPFAM" id="SSF48403">
    <property type="entry name" value="Ankyrin repeat"/>
    <property type="match status" value="1"/>
</dbReference>
<dbReference type="PANTHER" id="PTHR24198:SF165">
    <property type="entry name" value="ANKYRIN REPEAT-CONTAINING PROTEIN-RELATED"/>
    <property type="match status" value="1"/>
</dbReference>
<evidence type="ECO:0000313" key="5">
    <source>
        <dbReference type="EMBL" id="CAG2207989.1"/>
    </source>
</evidence>
<feature type="repeat" description="ANK" evidence="3">
    <location>
        <begin position="125"/>
        <end position="157"/>
    </location>
</feature>
<comment type="caution">
    <text evidence="5">The sequence shown here is derived from an EMBL/GenBank/DDBJ whole genome shotgun (WGS) entry which is preliminary data.</text>
</comment>
<dbReference type="PANTHER" id="PTHR24198">
    <property type="entry name" value="ANKYRIN REPEAT AND PROTEIN KINASE DOMAIN-CONTAINING PROTEIN"/>
    <property type="match status" value="1"/>
</dbReference>
<sequence>MHPCSPVTLAPNNNNPRLEELPSQEDEIQTAKEEECWVNDTKDIGVLTELCSSGNLPEVEILSLIEEQIPKYRLRSDSITDFCGYDNEDWIQTPLIPIDEDLELTNEQIDETLKYFVIPNICTEDNASPLFVASRLGHTEIVKLLLKYNCDPTVCDIENESPLYIALFLGYSEIVKLLLVHKRDPNICSKDNGSRCTCCMQLQKRVCNKDNKSPVFAASVNGHTEIGKLLLECNCDPNVCNKDNKSPLFAVSYNGHTAIVKLLLNYNSDVYICNKDNESPLFIASSVGYTEIVKLLLTQ</sequence>
<name>A0A8S3RIU2_MYTED</name>
<dbReference type="InterPro" id="IPR002110">
    <property type="entry name" value="Ankyrin_rpt"/>
</dbReference>
<dbReference type="Proteomes" id="UP000683360">
    <property type="component" value="Unassembled WGS sequence"/>
</dbReference>
<dbReference type="AlphaFoldDB" id="A0A8S3RIU2"/>
<accession>A0A8S3RIU2</accession>